<evidence type="ECO:0000256" key="7">
    <source>
        <dbReference type="RuleBase" id="RU363032"/>
    </source>
</evidence>
<protein>
    <submittedName>
        <fullName evidence="9">Multiple sugar transport system permease protein</fullName>
    </submittedName>
</protein>
<dbReference type="AlphaFoldDB" id="A0A1M6L5J1"/>
<evidence type="ECO:0000256" key="5">
    <source>
        <dbReference type="ARBA" id="ARBA00022989"/>
    </source>
</evidence>
<dbReference type="PANTHER" id="PTHR30193:SF37">
    <property type="entry name" value="INNER MEMBRANE ABC TRANSPORTER PERMEASE PROTEIN YCJO"/>
    <property type="match status" value="1"/>
</dbReference>
<evidence type="ECO:0000313" key="9">
    <source>
        <dbReference type="EMBL" id="SHJ66488.1"/>
    </source>
</evidence>
<dbReference type="Pfam" id="PF00528">
    <property type="entry name" value="BPD_transp_1"/>
    <property type="match status" value="1"/>
</dbReference>
<dbReference type="InterPro" id="IPR051393">
    <property type="entry name" value="ABC_transporter_permease"/>
</dbReference>
<evidence type="ECO:0000259" key="8">
    <source>
        <dbReference type="PROSITE" id="PS50928"/>
    </source>
</evidence>
<evidence type="ECO:0000313" key="10">
    <source>
        <dbReference type="Proteomes" id="UP000184536"/>
    </source>
</evidence>
<dbReference type="CDD" id="cd06261">
    <property type="entry name" value="TM_PBP2"/>
    <property type="match status" value="1"/>
</dbReference>
<keyword evidence="10" id="KW-1185">Reference proteome</keyword>
<sequence length="413" mass="46833">MRKMNAWLDHHLGYVLVIPALIFIILFSLWPVAQSTRFSFFDFQLNDQQKSGLYFTEQYNLKLMHETFDYIDYYLEIEKDTVKQSSTQERIQDTQQEILEIYESIQAMFPGQTGIVSINDQEHEFLVKASDQVLAGLEALYRIEDDFNLQEDIMMVASELETSIIQPNYVGLKNFQSVLRDPRVWQTIRVTLFFTSISVGMELVFGLILALIMNKAMIGRGLIRTFSLIPWAIPTSVAALMWAYLYNGSSGIVALILARVGIVEQATDLMLTSSSALWSIIFADVWKTTPYFALLLLAGLQVIPDSLYESAMLDGANKWKQFLHITLPLLKPSILVALLFRTLDAFRIFDLIWVLTGGGPGGTTESISIYGYKVMFAQTRFGYGAAIILVMALCVGVISYLYIKFLDIQLISD</sequence>
<evidence type="ECO:0000256" key="4">
    <source>
        <dbReference type="ARBA" id="ARBA00022692"/>
    </source>
</evidence>
<reference evidence="10" key="1">
    <citation type="submission" date="2016-11" db="EMBL/GenBank/DDBJ databases">
        <authorList>
            <person name="Varghese N."/>
            <person name="Submissions S."/>
        </authorList>
    </citation>
    <scope>NUCLEOTIDE SEQUENCE [LARGE SCALE GENOMIC DNA]</scope>
    <source>
        <strain evidence="10">DSM 17957</strain>
    </source>
</reference>
<dbReference type="GO" id="GO:0055085">
    <property type="term" value="P:transmembrane transport"/>
    <property type="evidence" value="ECO:0007669"/>
    <property type="project" value="InterPro"/>
</dbReference>
<feature type="transmembrane region" description="Helical" evidence="7">
    <location>
        <begin position="381"/>
        <end position="403"/>
    </location>
</feature>
<organism evidence="9 10">
    <name type="scientific">Geosporobacter subterraneus DSM 17957</name>
    <dbReference type="NCBI Taxonomy" id="1121919"/>
    <lineage>
        <taxon>Bacteria</taxon>
        <taxon>Bacillati</taxon>
        <taxon>Bacillota</taxon>
        <taxon>Clostridia</taxon>
        <taxon>Peptostreptococcales</taxon>
        <taxon>Thermotaleaceae</taxon>
        <taxon>Geosporobacter</taxon>
    </lineage>
</organism>
<accession>A0A1M6L5J1</accession>
<keyword evidence="2 7" id="KW-0813">Transport</keyword>
<dbReference type="InterPro" id="IPR035906">
    <property type="entry name" value="MetI-like_sf"/>
</dbReference>
<dbReference type="InterPro" id="IPR000515">
    <property type="entry name" value="MetI-like"/>
</dbReference>
<feature type="transmembrane region" description="Helical" evidence="7">
    <location>
        <begin position="192"/>
        <end position="213"/>
    </location>
</feature>
<dbReference type="PROSITE" id="PS50928">
    <property type="entry name" value="ABC_TM1"/>
    <property type="match status" value="1"/>
</dbReference>
<evidence type="ECO:0000256" key="3">
    <source>
        <dbReference type="ARBA" id="ARBA00022475"/>
    </source>
</evidence>
<keyword evidence="5 7" id="KW-1133">Transmembrane helix</keyword>
<feature type="transmembrane region" description="Helical" evidence="7">
    <location>
        <begin position="322"/>
        <end position="340"/>
    </location>
</feature>
<keyword evidence="3" id="KW-1003">Cell membrane</keyword>
<dbReference type="STRING" id="1121919.SAMN02745975_02588"/>
<dbReference type="PANTHER" id="PTHR30193">
    <property type="entry name" value="ABC TRANSPORTER PERMEASE PROTEIN"/>
    <property type="match status" value="1"/>
</dbReference>
<comment type="subcellular location">
    <subcellularLocation>
        <location evidence="1 7">Cell membrane</location>
        <topology evidence="1 7">Multi-pass membrane protein</topology>
    </subcellularLocation>
</comment>
<dbReference type="Proteomes" id="UP000184536">
    <property type="component" value="Unassembled WGS sequence"/>
</dbReference>
<evidence type="ECO:0000256" key="6">
    <source>
        <dbReference type="ARBA" id="ARBA00023136"/>
    </source>
</evidence>
<dbReference type="RefSeq" id="WP_110941682.1">
    <property type="nucleotide sequence ID" value="NZ_FQZV01000034.1"/>
</dbReference>
<evidence type="ECO:0000256" key="2">
    <source>
        <dbReference type="ARBA" id="ARBA00022448"/>
    </source>
</evidence>
<dbReference type="SUPFAM" id="SSF160964">
    <property type="entry name" value="MalF N-terminal region-like"/>
    <property type="match status" value="1"/>
</dbReference>
<feature type="transmembrane region" description="Helical" evidence="7">
    <location>
        <begin position="251"/>
        <end position="271"/>
    </location>
</feature>
<keyword evidence="6 7" id="KW-0472">Membrane</keyword>
<gene>
    <name evidence="9" type="ORF">SAMN02745975_02588</name>
</gene>
<evidence type="ECO:0000256" key="1">
    <source>
        <dbReference type="ARBA" id="ARBA00004651"/>
    </source>
</evidence>
<comment type="similarity">
    <text evidence="7">Belongs to the binding-protein-dependent transport system permease family.</text>
</comment>
<proteinExistence type="inferred from homology"/>
<dbReference type="GO" id="GO:0005886">
    <property type="term" value="C:plasma membrane"/>
    <property type="evidence" value="ECO:0007669"/>
    <property type="project" value="UniProtKB-SubCell"/>
</dbReference>
<feature type="domain" description="ABC transmembrane type-1" evidence="8">
    <location>
        <begin position="188"/>
        <end position="402"/>
    </location>
</feature>
<dbReference type="EMBL" id="FQZV01000034">
    <property type="protein sequence ID" value="SHJ66488.1"/>
    <property type="molecule type" value="Genomic_DNA"/>
</dbReference>
<dbReference type="SUPFAM" id="SSF161098">
    <property type="entry name" value="MetI-like"/>
    <property type="match status" value="1"/>
</dbReference>
<feature type="transmembrane region" description="Helical" evidence="7">
    <location>
        <begin position="278"/>
        <end position="302"/>
    </location>
</feature>
<keyword evidence="4 7" id="KW-0812">Transmembrane</keyword>
<dbReference type="Gene3D" id="1.10.3720.10">
    <property type="entry name" value="MetI-like"/>
    <property type="match status" value="1"/>
</dbReference>
<feature type="transmembrane region" description="Helical" evidence="7">
    <location>
        <begin position="12"/>
        <end position="33"/>
    </location>
</feature>
<name>A0A1M6L5J1_9FIRM</name>
<keyword evidence="9" id="KW-0762">Sugar transport</keyword>
<dbReference type="OrthoDB" id="9761387at2"/>